<sequence length="832" mass="92915">MDLDLNRWKGSAADYARANSLADLVGGKVLNEYLQPSWSRDGSKLWFLKTVHGGGQEIHVVDIYTGVQVIDHDALHAALLSYLINSGKEDVVAIQFHQVEPVHDDLSVLRVRLDAALDLPWLHIDLATYSITEETSTWTGDAASSSSSAVKPMVSEWGGGDTTVEFVNDCPFPLEVLWIDGDGKPSKYHDVKPSDRVEQHTFVGHVWCFRHSLTRQIIAWHRAGSFERIRIQGVDSIELSALRPRAAKPAQTKDFNVFHDGVQLTFDGTADTRYENVVISPNGAYVACFKVIEPSETRQLTLIEHCPSDSIHPRVQKKDYAKPGDAMAQILPILIHIASKRQIPVAMELCATPYSMTQLTWHVSSNYFSFVYNPRGHKCLHLLAVDAATGCVRVVVEETSPTFVFHPNCFIHHLPDSNELIWTSDRSGFRHLYLYLLPSRLDALQDEPLVAVELTAGDFVVRKVVDYDRRRLLVAVAGDQVDAEDPYHLHYMFVHLDKNAPTRLTFAAACHDPPAFSPDKSVYLDRFSRVDLAPTTQLRRAIDGSLICVLDQADVSALVATGWSFPQRLAFPGRDHRTLIYGVVVFPLHYDHTTPLHVVEHIYAGPHDAFVPKRFGLHLEMLKLAELGFCVVQIDGMGTAHRSKAFHDVCHRNLIDSGLPDRKLWIQSLAHIFPLDISRGVGIYGGSAGGQSAVAALLTHGDLYTVAVADCGCHDNRVDKLWWNELWMGVPDDDDKDDDQVYKANANATHAAKLMPHQRLLLVVGMLDDNVDPACTFQLVQAFIDADKDVDLVCFPKGGHGAGGSRHGTRRRFDYFVRHLKRVEPRQTYSAV</sequence>
<dbReference type="InterPro" id="IPR024053">
    <property type="entry name" value="VHL_beta_dom"/>
</dbReference>
<name>A0A6G0WBR8_9STRA</name>
<evidence type="ECO:0000313" key="4">
    <source>
        <dbReference type="EMBL" id="KAF0723701.1"/>
    </source>
</evidence>
<dbReference type="PANTHER" id="PTHR11731">
    <property type="entry name" value="PROTEASE FAMILY S9B,C DIPEPTIDYL-PEPTIDASE IV-RELATED"/>
    <property type="match status" value="1"/>
</dbReference>
<keyword evidence="5" id="KW-1185">Reference proteome</keyword>
<evidence type="ECO:0008006" key="6">
    <source>
        <dbReference type="Google" id="ProtNLM"/>
    </source>
</evidence>
<dbReference type="SUPFAM" id="SSF53474">
    <property type="entry name" value="alpha/beta-Hydrolases"/>
    <property type="match status" value="1"/>
</dbReference>
<gene>
    <name evidence="4" type="ORF">Ae201684_017476</name>
</gene>
<dbReference type="PANTHER" id="PTHR11731:SF118">
    <property type="entry name" value="BLR1971 PROTEIN"/>
    <property type="match status" value="1"/>
</dbReference>
<feature type="domain" description="von Hippel-Lindau disease tumour suppressor beta" evidence="3">
    <location>
        <begin position="163"/>
        <end position="214"/>
    </location>
</feature>
<comment type="caution">
    <text evidence="4">The sequence shown here is derived from an EMBL/GenBank/DDBJ whole genome shotgun (WGS) entry which is preliminary data.</text>
</comment>
<evidence type="ECO:0000259" key="2">
    <source>
        <dbReference type="Pfam" id="PF00930"/>
    </source>
</evidence>
<feature type="domain" description="Dipeptidylpeptidase IV N-terminal" evidence="2">
    <location>
        <begin position="276"/>
        <end position="533"/>
    </location>
</feature>
<dbReference type="Pfam" id="PF00326">
    <property type="entry name" value="Peptidase_S9"/>
    <property type="match status" value="1"/>
</dbReference>
<dbReference type="GO" id="GO:0008236">
    <property type="term" value="F:serine-type peptidase activity"/>
    <property type="evidence" value="ECO:0007669"/>
    <property type="project" value="InterPro"/>
</dbReference>
<dbReference type="InterPro" id="IPR002469">
    <property type="entry name" value="Peptidase_S9B_N"/>
</dbReference>
<dbReference type="Proteomes" id="UP000481153">
    <property type="component" value="Unassembled WGS sequence"/>
</dbReference>
<evidence type="ECO:0000313" key="5">
    <source>
        <dbReference type="Proteomes" id="UP000481153"/>
    </source>
</evidence>
<dbReference type="InterPro" id="IPR037140">
    <property type="entry name" value="VHL_beta_dom_sf"/>
</dbReference>
<dbReference type="Gene3D" id="2.140.10.30">
    <property type="entry name" value="Dipeptidylpeptidase IV, N-terminal domain"/>
    <property type="match status" value="1"/>
</dbReference>
<dbReference type="InterPro" id="IPR050278">
    <property type="entry name" value="Serine_Prot_S9B/DPPIV"/>
</dbReference>
<dbReference type="SUPFAM" id="SSF82171">
    <property type="entry name" value="DPP6 N-terminal domain-like"/>
    <property type="match status" value="1"/>
</dbReference>
<reference evidence="4 5" key="1">
    <citation type="submission" date="2019-07" db="EMBL/GenBank/DDBJ databases">
        <title>Genomics analysis of Aphanomyces spp. identifies a new class of oomycete effector associated with host adaptation.</title>
        <authorList>
            <person name="Gaulin E."/>
        </authorList>
    </citation>
    <scope>NUCLEOTIDE SEQUENCE [LARGE SCALE GENOMIC DNA]</scope>
    <source>
        <strain evidence="4 5">ATCC 201684</strain>
    </source>
</reference>
<dbReference type="AlphaFoldDB" id="A0A6G0WBR8"/>
<dbReference type="Pfam" id="PF01847">
    <property type="entry name" value="VHL"/>
    <property type="match status" value="1"/>
</dbReference>
<dbReference type="EMBL" id="VJMJ01000297">
    <property type="protein sequence ID" value="KAF0723701.1"/>
    <property type="molecule type" value="Genomic_DNA"/>
</dbReference>
<feature type="domain" description="Peptidase S9 prolyl oligopeptidase catalytic" evidence="1">
    <location>
        <begin position="621"/>
        <end position="821"/>
    </location>
</feature>
<proteinExistence type="predicted"/>
<dbReference type="GO" id="GO:0006508">
    <property type="term" value="P:proteolysis"/>
    <property type="evidence" value="ECO:0007669"/>
    <property type="project" value="InterPro"/>
</dbReference>
<dbReference type="Gene3D" id="2.60.40.780">
    <property type="entry name" value="von Hippel-Lindau disease tumour suppressor, beta domain"/>
    <property type="match status" value="1"/>
</dbReference>
<protein>
    <recommendedName>
        <fullName evidence="6">Peptidase S9 prolyl oligopeptidase catalytic domain-containing protein</fullName>
    </recommendedName>
</protein>
<evidence type="ECO:0000259" key="1">
    <source>
        <dbReference type="Pfam" id="PF00326"/>
    </source>
</evidence>
<dbReference type="Gene3D" id="3.40.50.1820">
    <property type="entry name" value="alpha/beta hydrolase"/>
    <property type="match status" value="1"/>
</dbReference>
<organism evidence="4 5">
    <name type="scientific">Aphanomyces euteiches</name>
    <dbReference type="NCBI Taxonomy" id="100861"/>
    <lineage>
        <taxon>Eukaryota</taxon>
        <taxon>Sar</taxon>
        <taxon>Stramenopiles</taxon>
        <taxon>Oomycota</taxon>
        <taxon>Saprolegniomycetes</taxon>
        <taxon>Saprolegniales</taxon>
        <taxon>Verrucalvaceae</taxon>
        <taxon>Aphanomyces</taxon>
    </lineage>
</organism>
<evidence type="ECO:0000259" key="3">
    <source>
        <dbReference type="Pfam" id="PF01847"/>
    </source>
</evidence>
<dbReference type="Pfam" id="PF00930">
    <property type="entry name" value="DPPIV_N"/>
    <property type="match status" value="1"/>
</dbReference>
<accession>A0A6G0WBR8</accession>
<dbReference type="SUPFAM" id="SSF49468">
    <property type="entry name" value="VHL"/>
    <property type="match status" value="1"/>
</dbReference>
<dbReference type="VEuPathDB" id="FungiDB:AeMF1_014583"/>
<dbReference type="InterPro" id="IPR001375">
    <property type="entry name" value="Peptidase_S9_cat"/>
</dbReference>
<dbReference type="InterPro" id="IPR036208">
    <property type="entry name" value="VHL_sf"/>
</dbReference>
<dbReference type="InterPro" id="IPR029058">
    <property type="entry name" value="AB_hydrolase_fold"/>
</dbReference>